<feature type="chain" id="PRO_5005429994" description="Zinc transporter" evidence="6">
    <location>
        <begin position="26"/>
        <end position="600"/>
    </location>
</feature>
<feature type="transmembrane region" description="Helical" evidence="5">
    <location>
        <begin position="211"/>
        <end position="233"/>
    </location>
</feature>
<feature type="transmembrane region" description="Helical" evidence="5">
    <location>
        <begin position="437"/>
        <end position="457"/>
    </location>
</feature>
<feature type="transmembrane region" description="Helical" evidence="5">
    <location>
        <begin position="334"/>
        <end position="358"/>
    </location>
</feature>
<sequence>MVRIFETVVGCWLLLVVVSQGSVFADPNESGSVKQQVAQTEASNQIVTEPTFGGSRTEAAANENGVLQEGNKKDGGRRVAVSTVAWLTLAMAAATGLGAVPFFFVDLDAEWAGICNGIAAGVMLAASFDLVQEGQKYGGGSWVVFGILAGGIFILLCQKYLERYGEVSMLDIKGADARKMVLVVGIMTLHSFGEGSGVGVSFAGYKGLSQGILVTIAIAVHNIPEGLAVSMVLASRGVSPRQAMMWSVITSLPQPLVAVPAYICAEAFHVFLPFCMGFAAGCMIWMVIAEVVPDSLKEASGSQVATAATLAVAFMETLSVVLDTVEQGQSWENMSGFLVSLLFGLGPFFGGFILVTFASSVKMQHSFLTGIASGIAIILAAWRPLQLWMGGKMGVFYAVSLLGGGAFLFHVISRVISAKFSQSRGAESNIIQSTRSISPLALKAFLASGAVALHAFAEGLALGVAAPKAYGMGRHMMLPVSLHGLPRGAAVASCIYGATDSWRGALLAAAFTGFAGPIAAIGAILAGIDYSGLDTWMVFACGALLPAFGGSLLHRFYRLSSKHASYGLVMGMAFAFICLTSTRLVCLHTPYCNSAPEAVT</sequence>
<keyword evidence="2 5" id="KW-0812">Transmembrane</keyword>
<feature type="transmembrane region" description="Helical" evidence="5">
    <location>
        <begin position="365"/>
        <end position="382"/>
    </location>
</feature>
<feature type="transmembrane region" description="Helical" evidence="5">
    <location>
        <begin position="304"/>
        <end position="322"/>
    </location>
</feature>
<feature type="transmembrane region" description="Helical" evidence="5">
    <location>
        <begin position="140"/>
        <end position="161"/>
    </location>
</feature>
<evidence type="ECO:0000256" key="6">
    <source>
        <dbReference type="SAM" id="SignalP"/>
    </source>
</evidence>
<evidence type="ECO:0000256" key="2">
    <source>
        <dbReference type="ARBA" id="ARBA00022692"/>
    </source>
</evidence>
<dbReference type="AlphaFoldDB" id="A0A0D6QWM9"/>
<evidence type="ECO:0000256" key="5">
    <source>
        <dbReference type="SAM" id="Phobius"/>
    </source>
</evidence>
<accession>A0A0D6QWM9</accession>
<name>A0A0D6QWM9_ARACU</name>
<evidence type="ECO:0008006" key="8">
    <source>
        <dbReference type="Google" id="ProtNLM"/>
    </source>
</evidence>
<evidence type="ECO:0000256" key="1">
    <source>
        <dbReference type="ARBA" id="ARBA00004141"/>
    </source>
</evidence>
<feature type="transmembrane region" description="Helical" evidence="5">
    <location>
        <begin position="536"/>
        <end position="554"/>
    </location>
</feature>
<proteinExistence type="predicted"/>
<evidence type="ECO:0000313" key="7">
    <source>
        <dbReference type="EMBL" id="JAG94428.1"/>
    </source>
</evidence>
<feature type="transmembrane region" description="Helical" evidence="5">
    <location>
        <begin position="566"/>
        <end position="585"/>
    </location>
</feature>
<organism evidence="7">
    <name type="scientific">Araucaria cunninghamii</name>
    <name type="common">Hoop pine</name>
    <name type="synonym">Moreton Bay pine</name>
    <dbReference type="NCBI Taxonomy" id="56994"/>
    <lineage>
        <taxon>Eukaryota</taxon>
        <taxon>Viridiplantae</taxon>
        <taxon>Streptophyta</taxon>
        <taxon>Embryophyta</taxon>
        <taxon>Tracheophyta</taxon>
        <taxon>Spermatophyta</taxon>
        <taxon>Pinopsida</taxon>
        <taxon>Pinidae</taxon>
        <taxon>Conifers II</taxon>
        <taxon>Araucariales</taxon>
        <taxon>Araucariaceae</taxon>
        <taxon>Araucaria</taxon>
    </lineage>
</organism>
<evidence type="ECO:0000256" key="3">
    <source>
        <dbReference type="ARBA" id="ARBA00022989"/>
    </source>
</evidence>
<keyword evidence="6" id="KW-0732">Signal</keyword>
<feature type="transmembrane region" description="Helical" evidence="5">
    <location>
        <begin position="181"/>
        <end position="205"/>
    </location>
</feature>
<feature type="signal peptide" evidence="6">
    <location>
        <begin position="1"/>
        <end position="25"/>
    </location>
</feature>
<feature type="transmembrane region" description="Helical" evidence="5">
    <location>
        <begin position="505"/>
        <end position="530"/>
    </location>
</feature>
<feature type="transmembrane region" description="Helical" evidence="5">
    <location>
        <begin position="111"/>
        <end position="128"/>
    </location>
</feature>
<keyword evidence="3 5" id="KW-1133">Transmembrane helix</keyword>
<dbReference type="EMBL" id="GCKF01043596">
    <property type="protein sequence ID" value="JAG94428.1"/>
    <property type="molecule type" value="Transcribed_RNA"/>
</dbReference>
<dbReference type="GO" id="GO:0005385">
    <property type="term" value="F:zinc ion transmembrane transporter activity"/>
    <property type="evidence" value="ECO:0007669"/>
    <property type="project" value="TreeGrafter"/>
</dbReference>
<keyword evidence="4 5" id="KW-0472">Membrane</keyword>
<feature type="transmembrane region" description="Helical" evidence="5">
    <location>
        <begin position="84"/>
        <end position="104"/>
    </location>
</feature>
<dbReference type="GO" id="GO:0016020">
    <property type="term" value="C:membrane"/>
    <property type="evidence" value="ECO:0007669"/>
    <property type="project" value="UniProtKB-SubCell"/>
</dbReference>
<dbReference type="PANTHER" id="PTHR11040">
    <property type="entry name" value="ZINC/IRON TRANSPORTER"/>
    <property type="match status" value="1"/>
</dbReference>
<dbReference type="Pfam" id="PF02535">
    <property type="entry name" value="Zip"/>
    <property type="match status" value="1"/>
</dbReference>
<dbReference type="PANTHER" id="PTHR11040:SF70">
    <property type="entry name" value="OS05G0316100 PROTEIN"/>
    <property type="match status" value="1"/>
</dbReference>
<reference evidence="7" key="1">
    <citation type="submission" date="2015-03" db="EMBL/GenBank/DDBJ databases">
        <title>A transcriptome of Araucaria cunninghamii, an australian fine timber species.</title>
        <authorList>
            <person name="Jing Yi C.J.Y."/>
            <person name="Yin San L.Y.S."/>
            <person name="Abdul Karim S.S."/>
            <person name="Wan Azmi N.N."/>
            <person name="Hercus R.R."/>
            <person name="Croft L.L."/>
        </authorList>
    </citation>
    <scope>NUCLEOTIDE SEQUENCE</scope>
    <source>
        <strain evidence="7">MI0301</strain>
        <tissue evidence="7">Leaf</tissue>
    </source>
</reference>
<feature type="transmembrane region" description="Helical" evidence="5">
    <location>
        <begin position="269"/>
        <end position="292"/>
    </location>
</feature>
<protein>
    <recommendedName>
        <fullName evidence="8">Zinc transporter</fullName>
    </recommendedName>
</protein>
<evidence type="ECO:0000256" key="4">
    <source>
        <dbReference type="ARBA" id="ARBA00023136"/>
    </source>
</evidence>
<dbReference type="InterPro" id="IPR003689">
    <property type="entry name" value="ZIP"/>
</dbReference>
<feature type="transmembrane region" description="Helical" evidence="5">
    <location>
        <begin position="394"/>
        <end position="416"/>
    </location>
</feature>
<comment type="subcellular location">
    <subcellularLocation>
        <location evidence="1">Membrane</location>
        <topology evidence="1">Multi-pass membrane protein</topology>
    </subcellularLocation>
</comment>